<name>A0A418IKP9_STAXY</name>
<dbReference type="EMBL" id="QXUL01000083">
    <property type="protein sequence ID" value="RIN07977.1"/>
    <property type="molecule type" value="Genomic_DNA"/>
</dbReference>
<reference evidence="1 2" key="1">
    <citation type="journal article" date="2016" name="Front. Microbiol.">
        <title>Comprehensive Phylogenetic Analysis of Bovine Non-aureus Staphylococci Species Based on Whole-Genome Sequencing.</title>
        <authorList>
            <person name="Naushad S."/>
            <person name="Barkema H.W."/>
            <person name="Luby C."/>
            <person name="Condas L.A."/>
            <person name="Nobrega D.B."/>
            <person name="Carson D.A."/>
            <person name="De Buck J."/>
        </authorList>
    </citation>
    <scope>NUCLEOTIDE SEQUENCE [LARGE SCALE GENOMIC DNA]</scope>
    <source>
        <strain evidence="1 2">SNUC 102</strain>
    </source>
</reference>
<feature type="non-terminal residue" evidence="1">
    <location>
        <position position="63"/>
    </location>
</feature>
<accession>A0A418IKP9</accession>
<dbReference type="AlphaFoldDB" id="A0A418IKP9"/>
<protein>
    <submittedName>
        <fullName evidence="1">8-amino-7-oxononanoate synthase</fullName>
    </submittedName>
</protein>
<keyword evidence="2" id="KW-1185">Reference proteome</keyword>
<evidence type="ECO:0000313" key="1">
    <source>
        <dbReference type="EMBL" id="RIN07977.1"/>
    </source>
</evidence>
<proteinExistence type="predicted"/>
<dbReference type="Proteomes" id="UP000285567">
    <property type="component" value="Unassembled WGS sequence"/>
</dbReference>
<gene>
    <name evidence="1" type="ORF">BU097_12625</name>
</gene>
<organism evidence="1 2">
    <name type="scientific">Staphylococcus xylosus</name>
    <dbReference type="NCBI Taxonomy" id="1288"/>
    <lineage>
        <taxon>Bacteria</taxon>
        <taxon>Bacillati</taxon>
        <taxon>Bacillota</taxon>
        <taxon>Bacilli</taxon>
        <taxon>Bacillales</taxon>
        <taxon>Staphylococcaceae</taxon>
        <taxon>Staphylococcus</taxon>
    </lineage>
</organism>
<comment type="caution">
    <text evidence="1">The sequence shown here is derived from an EMBL/GenBank/DDBJ whole genome shotgun (WGS) entry which is preliminary data.</text>
</comment>
<evidence type="ECO:0000313" key="2">
    <source>
        <dbReference type="Proteomes" id="UP000285567"/>
    </source>
</evidence>
<sequence>MNSKSNLKKLHEEGLYRKLKSIECVCDKYIYIDGKRYTNFPSNASRGLGQLKASIQDLLKFKE</sequence>